<evidence type="ECO:0000313" key="2">
    <source>
        <dbReference type="Proteomes" id="UP000824219"/>
    </source>
</evidence>
<name>A0A9D3P4Y5_9TELE</name>
<comment type="caution">
    <text evidence="1">The sequence shown here is derived from an EMBL/GenBank/DDBJ whole genome shotgun (WGS) entry which is preliminary data.</text>
</comment>
<sequence>MSRKIASVKSTLTVLTEILMYAVYSLCVQGLWDQTQEQYLSPAICSEPKAKLAVTDPAGHKGWMEVWLHLSEEDKTLRSPIVTCLLPPVPLKS</sequence>
<organism evidence="1 2">
    <name type="scientific">Hemibagrus wyckioides</name>
    <dbReference type="NCBI Taxonomy" id="337641"/>
    <lineage>
        <taxon>Eukaryota</taxon>
        <taxon>Metazoa</taxon>
        <taxon>Chordata</taxon>
        <taxon>Craniata</taxon>
        <taxon>Vertebrata</taxon>
        <taxon>Euteleostomi</taxon>
        <taxon>Actinopterygii</taxon>
        <taxon>Neopterygii</taxon>
        <taxon>Teleostei</taxon>
        <taxon>Ostariophysi</taxon>
        <taxon>Siluriformes</taxon>
        <taxon>Bagridae</taxon>
        <taxon>Hemibagrus</taxon>
    </lineage>
</organism>
<evidence type="ECO:0000313" key="1">
    <source>
        <dbReference type="EMBL" id="KAG7332998.1"/>
    </source>
</evidence>
<dbReference type="EMBL" id="JAHKSW010000004">
    <property type="protein sequence ID" value="KAG7332998.1"/>
    <property type="molecule type" value="Genomic_DNA"/>
</dbReference>
<proteinExistence type="predicted"/>
<gene>
    <name evidence="1" type="ORF">KOW79_003133</name>
</gene>
<accession>A0A9D3P4Y5</accession>
<dbReference type="AlphaFoldDB" id="A0A9D3P4Y5"/>
<dbReference type="Proteomes" id="UP000824219">
    <property type="component" value="Linkage Group LG04"/>
</dbReference>
<reference evidence="1 2" key="1">
    <citation type="submission" date="2021-06" db="EMBL/GenBank/DDBJ databases">
        <title>Chromosome-level genome assembly of the red-tail catfish (Hemibagrus wyckioides).</title>
        <authorList>
            <person name="Shao F."/>
        </authorList>
    </citation>
    <scope>NUCLEOTIDE SEQUENCE [LARGE SCALE GENOMIC DNA]</scope>
    <source>
        <strain evidence="1">EC202008001</strain>
        <tissue evidence="1">Blood</tissue>
    </source>
</reference>
<protein>
    <submittedName>
        <fullName evidence="1">Uncharacterized protein</fullName>
    </submittedName>
</protein>
<keyword evidence="2" id="KW-1185">Reference proteome</keyword>